<dbReference type="InterPro" id="IPR027396">
    <property type="entry name" value="DsrEFH-like"/>
</dbReference>
<reference evidence="1 2" key="1">
    <citation type="submission" date="2023-10" db="EMBL/GenBank/DDBJ databases">
        <title>Glaciecola aquimarina strain GGW-M5 nov., isolated from a coastal seawater.</title>
        <authorList>
            <person name="Bayburt H."/>
            <person name="Kim J.M."/>
            <person name="Choi B.J."/>
            <person name="Jeon C.O."/>
        </authorList>
    </citation>
    <scope>NUCLEOTIDE SEQUENCE [LARGE SCALE GENOMIC DNA]</scope>
    <source>
        <strain evidence="1 2">KCTC 32108</strain>
    </source>
</reference>
<evidence type="ECO:0000313" key="2">
    <source>
        <dbReference type="Proteomes" id="UP001247805"/>
    </source>
</evidence>
<proteinExistence type="predicted"/>
<gene>
    <name evidence="1" type="primary">tusB</name>
    <name evidence="1" type="ORF">RS130_14730</name>
</gene>
<dbReference type="RefSeq" id="WP_316026552.1">
    <property type="nucleotide sequence ID" value="NZ_JAWDIO010000002.1"/>
</dbReference>
<dbReference type="Gene3D" id="3.40.1260.10">
    <property type="entry name" value="DsrEFH-like"/>
    <property type="match status" value="1"/>
</dbReference>
<dbReference type="EMBL" id="JAWDIO010000002">
    <property type="protein sequence ID" value="MDU0354991.1"/>
    <property type="molecule type" value="Genomic_DNA"/>
</dbReference>
<dbReference type="PANTHER" id="PTHR37526:SF1">
    <property type="entry name" value="PROTEIN TUSB"/>
    <property type="match status" value="1"/>
</dbReference>
<dbReference type="NCBIfam" id="TIGR03011">
    <property type="entry name" value="sulf_tusB_dsrH"/>
    <property type="match status" value="1"/>
</dbReference>
<name>A0ABU3SYB0_9ALTE</name>
<dbReference type="Proteomes" id="UP001247805">
    <property type="component" value="Unassembled WGS sequence"/>
</dbReference>
<dbReference type="SUPFAM" id="SSF75169">
    <property type="entry name" value="DsrEFH-like"/>
    <property type="match status" value="1"/>
</dbReference>
<dbReference type="Pfam" id="PF04077">
    <property type="entry name" value="DsrH"/>
    <property type="match status" value="1"/>
</dbReference>
<accession>A0ABU3SYB0</accession>
<dbReference type="PANTHER" id="PTHR37526">
    <property type="entry name" value="PROTEIN TUSB"/>
    <property type="match status" value="1"/>
</dbReference>
<dbReference type="InterPro" id="IPR007215">
    <property type="entry name" value="Sulphur_relay_TusB/DsrH"/>
</dbReference>
<protein>
    <submittedName>
        <fullName evidence="1">Sulfurtransferase complex subunit TusB</fullName>
    </submittedName>
</protein>
<organism evidence="1 2">
    <name type="scientific">Paraglaciecola aquimarina</name>
    <dbReference type="NCBI Taxonomy" id="1235557"/>
    <lineage>
        <taxon>Bacteria</taxon>
        <taxon>Pseudomonadati</taxon>
        <taxon>Pseudomonadota</taxon>
        <taxon>Gammaproteobacteria</taxon>
        <taxon>Alteromonadales</taxon>
        <taxon>Alteromonadaceae</taxon>
        <taxon>Paraglaciecola</taxon>
    </lineage>
</organism>
<keyword evidence="2" id="KW-1185">Reference proteome</keyword>
<comment type="caution">
    <text evidence="1">The sequence shown here is derived from an EMBL/GenBank/DDBJ whole genome shotgun (WGS) entry which is preliminary data.</text>
</comment>
<evidence type="ECO:0000313" key="1">
    <source>
        <dbReference type="EMBL" id="MDU0354991.1"/>
    </source>
</evidence>
<sequence>MILHKLSASPFSEHSLNHCLQRVAKTDKILLTQDAVYAYQHAELNERLANFSPVYCIADDLIARGITLNNPKFKAIDYAEFVELTLTCKQMISW</sequence>